<comment type="caution">
    <text evidence="2">The sequence shown here is derived from an EMBL/GenBank/DDBJ whole genome shotgun (WGS) entry which is preliminary data.</text>
</comment>
<name>A0AAP4Q6V1_BACTU</name>
<accession>A0AAP4Q6V1</accession>
<dbReference type="Proteomes" id="UP001168357">
    <property type="component" value="Unassembled WGS sequence"/>
</dbReference>
<sequence length="77" mass="8800">MMYMDTFFFIAKTYLLIGCLTPLVGIILNSISHREKPDFTFGETKLVDIIQVYCISIFAWPIAIACAIIAHSRGRWL</sequence>
<feature type="transmembrane region" description="Helical" evidence="1">
    <location>
        <begin position="49"/>
        <end position="70"/>
    </location>
</feature>
<keyword evidence="1" id="KW-0472">Membrane</keyword>
<organism evidence="2 3">
    <name type="scientific">Bacillus thuringiensis</name>
    <dbReference type="NCBI Taxonomy" id="1428"/>
    <lineage>
        <taxon>Bacteria</taxon>
        <taxon>Bacillati</taxon>
        <taxon>Bacillota</taxon>
        <taxon>Bacilli</taxon>
        <taxon>Bacillales</taxon>
        <taxon>Bacillaceae</taxon>
        <taxon>Bacillus</taxon>
        <taxon>Bacillus cereus group</taxon>
    </lineage>
</organism>
<proteinExistence type="predicted"/>
<dbReference type="AlphaFoldDB" id="A0AAP4Q6V1"/>
<reference evidence="2" key="1">
    <citation type="submission" date="2019-07" db="EMBL/GenBank/DDBJ databases">
        <title>Draft Genome Sequence of Bacillus thuringiensis Strain S906, an Isolate Toxic for Coleopteran and Lepidopteran.</title>
        <authorList>
            <person name="Grynberg P."/>
            <person name="Martins E.S."/>
            <person name="Queiroz P.R."/>
            <person name="Togawa R.C."/>
            <person name="Martins N.F."/>
            <person name="Praca L.B."/>
            <person name="Fiuza V."/>
            <person name="Ramos F."/>
            <person name="Silva E."/>
            <person name="Monnerat R.G."/>
        </authorList>
    </citation>
    <scope>NUCLEOTIDE SEQUENCE</scope>
    <source>
        <strain evidence="2">S906</strain>
    </source>
</reference>
<keyword evidence="1" id="KW-0812">Transmembrane</keyword>
<keyword evidence="1" id="KW-1133">Transmembrane helix</keyword>
<dbReference type="EMBL" id="VIGY01000019">
    <property type="protein sequence ID" value="MDN7078712.1"/>
    <property type="molecule type" value="Genomic_DNA"/>
</dbReference>
<gene>
    <name evidence="2" type="ORF">FLM80_16725</name>
</gene>
<evidence type="ECO:0000313" key="3">
    <source>
        <dbReference type="Proteomes" id="UP001168357"/>
    </source>
</evidence>
<protein>
    <submittedName>
        <fullName evidence="2">Uncharacterized protein</fullName>
    </submittedName>
</protein>
<feature type="transmembrane region" description="Helical" evidence="1">
    <location>
        <begin position="7"/>
        <end position="29"/>
    </location>
</feature>
<evidence type="ECO:0000256" key="1">
    <source>
        <dbReference type="SAM" id="Phobius"/>
    </source>
</evidence>
<evidence type="ECO:0000313" key="2">
    <source>
        <dbReference type="EMBL" id="MDN7078712.1"/>
    </source>
</evidence>